<dbReference type="AlphaFoldDB" id="A0A7I7SVK6"/>
<dbReference type="KEGG" id="msar:MSAR_41900"/>
<evidence type="ECO:0000313" key="1">
    <source>
        <dbReference type="EMBL" id="BBY61054.1"/>
    </source>
</evidence>
<gene>
    <name evidence="1" type="ORF">MSAR_41900</name>
</gene>
<dbReference type="Proteomes" id="UP000466445">
    <property type="component" value="Chromosome"/>
</dbReference>
<accession>A0A7I7SVK6</accession>
<name>A0A7I7SVK6_9MYCO</name>
<sequence length="91" mass="9830">MRGTSANARRVGVHDGGGELRGRVGEIVFGTVSDAMCFGQCEIGDRPGHHDDDDLTDCAEPQHHKADFDRADAGRTVAQRTVDPALVRSWV</sequence>
<dbReference type="EMBL" id="AP022595">
    <property type="protein sequence ID" value="BBY61054.1"/>
    <property type="molecule type" value="Genomic_DNA"/>
</dbReference>
<organism evidence="1 2">
    <name type="scientific">Mycolicibacterium sarraceniae</name>
    <dbReference type="NCBI Taxonomy" id="1534348"/>
    <lineage>
        <taxon>Bacteria</taxon>
        <taxon>Bacillati</taxon>
        <taxon>Actinomycetota</taxon>
        <taxon>Actinomycetes</taxon>
        <taxon>Mycobacteriales</taxon>
        <taxon>Mycobacteriaceae</taxon>
        <taxon>Mycolicibacterium</taxon>
    </lineage>
</organism>
<proteinExistence type="predicted"/>
<protein>
    <submittedName>
        <fullName evidence="1">Uncharacterized protein</fullName>
    </submittedName>
</protein>
<evidence type="ECO:0000313" key="2">
    <source>
        <dbReference type="Proteomes" id="UP000466445"/>
    </source>
</evidence>
<reference evidence="1 2" key="1">
    <citation type="journal article" date="2019" name="Emerg. Microbes Infect.">
        <title>Comprehensive subspecies identification of 175 nontuberculous mycobacteria species based on 7547 genomic profiles.</title>
        <authorList>
            <person name="Matsumoto Y."/>
            <person name="Kinjo T."/>
            <person name="Motooka D."/>
            <person name="Nabeya D."/>
            <person name="Jung N."/>
            <person name="Uechi K."/>
            <person name="Horii T."/>
            <person name="Iida T."/>
            <person name="Fujita J."/>
            <person name="Nakamura S."/>
        </authorList>
    </citation>
    <scope>NUCLEOTIDE SEQUENCE [LARGE SCALE GENOMIC DNA]</scope>
    <source>
        <strain evidence="1 2">JCM 30395</strain>
    </source>
</reference>
<keyword evidence="2" id="KW-1185">Reference proteome</keyword>